<evidence type="ECO:0000256" key="1">
    <source>
        <dbReference type="SAM" id="MobiDB-lite"/>
    </source>
</evidence>
<dbReference type="AlphaFoldDB" id="A0A9Q0G0I3"/>
<comment type="caution">
    <text evidence="3">The sequence shown here is derived from an EMBL/GenBank/DDBJ whole genome shotgun (WGS) entry which is preliminary data.</text>
</comment>
<organism evidence="3 4">
    <name type="scientific">Turnera subulata</name>
    <dbReference type="NCBI Taxonomy" id="218843"/>
    <lineage>
        <taxon>Eukaryota</taxon>
        <taxon>Viridiplantae</taxon>
        <taxon>Streptophyta</taxon>
        <taxon>Embryophyta</taxon>
        <taxon>Tracheophyta</taxon>
        <taxon>Spermatophyta</taxon>
        <taxon>Magnoliopsida</taxon>
        <taxon>eudicotyledons</taxon>
        <taxon>Gunneridae</taxon>
        <taxon>Pentapetalae</taxon>
        <taxon>rosids</taxon>
        <taxon>fabids</taxon>
        <taxon>Malpighiales</taxon>
        <taxon>Passifloraceae</taxon>
        <taxon>Turnera</taxon>
    </lineage>
</organism>
<dbReference type="EMBL" id="JAKUCV010003215">
    <property type="protein sequence ID" value="KAJ4839721.1"/>
    <property type="molecule type" value="Genomic_DNA"/>
</dbReference>
<dbReference type="SMART" id="SM00584">
    <property type="entry name" value="TLDc"/>
    <property type="match status" value="1"/>
</dbReference>
<dbReference type="Proteomes" id="UP001141552">
    <property type="component" value="Unassembled WGS sequence"/>
</dbReference>
<dbReference type="InterPro" id="IPR006571">
    <property type="entry name" value="TLDc_dom"/>
</dbReference>
<dbReference type="Pfam" id="PF07534">
    <property type="entry name" value="TLD"/>
    <property type="match status" value="1"/>
</dbReference>
<dbReference type="PANTHER" id="PTHR23354:SF104">
    <property type="entry name" value="TLD-DOMAIN CONTAINING NUCLEOLAR PROTEIN"/>
    <property type="match status" value="1"/>
</dbReference>
<sequence length="535" mass="59489">MGASSSTEQHVSSEQQEVETRAASLGSLPALRTCSSKLADPETNTIPLHSLQQCFSLEYKDIECEATKMPDSFPGLLTHLGSSIVDLLFVGEKGGVNWTEFVKGYLKCCDRMPASALLHLLLRVYASMVAKAGLGLKLEFESGDEVDSKIHGSLLPSDVLMLLWTCWTMQWSSRTPRFSKGTETLSVPDVSHLVLSAVVGCVGDGSGFDLWDCDVLSLEVELPVGKFLTWVLTTAPCLADSFTEFVNSRIQSASQEEEQSSSSSLGEIPPTKAGLLTRGRAWAISLTSRSTIREEILKPYFPGDTEAADENLLYWSSIHGKGLNRFWSNVEGYYGPLLILVSATYGDTHEDSANARKWIVGALTHQGFESKETFYGSSGNLYAIWPVFHQFSPSGKEKNFVYSHLHPTGRVYEPHPKPVGIAFGGTVGNERIFIDEDFAKITVRHHVVDKTYHHGSLFPNQGFLPVEASILEVEVWGLGGRITKQNQARYKKREELFTEQRRKVDLKTFASWEDSPEKMMMDMLGDPNRVQREDR</sequence>
<feature type="region of interest" description="Disordered" evidence="1">
    <location>
        <begin position="1"/>
        <end position="22"/>
    </location>
</feature>
<evidence type="ECO:0000259" key="2">
    <source>
        <dbReference type="PROSITE" id="PS51886"/>
    </source>
</evidence>
<feature type="compositionally biased region" description="Low complexity" evidence="1">
    <location>
        <begin position="1"/>
        <end position="15"/>
    </location>
</feature>
<gene>
    <name evidence="3" type="ORF">Tsubulata_041014</name>
</gene>
<reference evidence="3" key="2">
    <citation type="journal article" date="2023" name="Plants (Basel)">
        <title>Annotation of the Turnera subulata (Passifloraceae) Draft Genome Reveals the S-Locus Evolved after the Divergence of Turneroideae from Passifloroideae in a Stepwise Manner.</title>
        <authorList>
            <person name="Henning P.M."/>
            <person name="Roalson E.H."/>
            <person name="Mir W."/>
            <person name="McCubbin A.G."/>
            <person name="Shore J.S."/>
        </authorList>
    </citation>
    <scope>NUCLEOTIDE SEQUENCE</scope>
    <source>
        <strain evidence="3">F60SS</strain>
    </source>
</reference>
<name>A0A9Q0G0I3_9ROSI</name>
<protein>
    <recommendedName>
        <fullName evidence="2">TLDc domain-containing protein</fullName>
    </recommendedName>
</protein>
<proteinExistence type="predicted"/>
<reference evidence="3" key="1">
    <citation type="submission" date="2022-02" db="EMBL/GenBank/DDBJ databases">
        <authorList>
            <person name="Henning P.M."/>
            <person name="McCubbin A.G."/>
            <person name="Shore J.S."/>
        </authorList>
    </citation>
    <scope>NUCLEOTIDE SEQUENCE</scope>
    <source>
        <strain evidence="3">F60SS</strain>
        <tissue evidence="3">Leaves</tissue>
    </source>
</reference>
<dbReference type="OrthoDB" id="289228at2759"/>
<feature type="domain" description="TLDc" evidence="2">
    <location>
        <begin position="287"/>
        <end position="479"/>
    </location>
</feature>
<dbReference type="PROSITE" id="PS51886">
    <property type="entry name" value="TLDC"/>
    <property type="match status" value="1"/>
</dbReference>
<keyword evidence="4" id="KW-1185">Reference proteome</keyword>
<dbReference type="PANTHER" id="PTHR23354">
    <property type="entry name" value="NUCLEOLAR PROTEIN 7/ESTROGEN RECEPTOR COACTIVATOR-RELATED"/>
    <property type="match status" value="1"/>
</dbReference>
<evidence type="ECO:0000313" key="3">
    <source>
        <dbReference type="EMBL" id="KAJ4839721.1"/>
    </source>
</evidence>
<evidence type="ECO:0000313" key="4">
    <source>
        <dbReference type="Proteomes" id="UP001141552"/>
    </source>
</evidence>
<accession>A0A9Q0G0I3</accession>